<keyword evidence="1" id="KW-1133">Transmembrane helix</keyword>
<gene>
    <name evidence="2" type="ORF">CLV70_10898</name>
</gene>
<feature type="transmembrane region" description="Helical" evidence="1">
    <location>
        <begin position="132"/>
        <end position="149"/>
    </location>
</feature>
<feature type="transmembrane region" description="Helical" evidence="1">
    <location>
        <begin position="12"/>
        <end position="34"/>
    </location>
</feature>
<dbReference type="AlphaFoldDB" id="A0A2T0S4H2"/>
<dbReference type="EMBL" id="PVZG01000008">
    <property type="protein sequence ID" value="PRY28306.1"/>
    <property type="molecule type" value="Genomic_DNA"/>
</dbReference>
<accession>A0A2T0S4H2</accession>
<evidence type="ECO:0000313" key="3">
    <source>
        <dbReference type="Proteomes" id="UP000239209"/>
    </source>
</evidence>
<name>A0A2T0S4H2_9ACTN</name>
<feature type="transmembrane region" description="Helical" evidence="1">
    <location>
        <begin position="46"/>
        <end position="65"/>
    </location>
</feature>
<feature type="transmembrane region" description="Helical" evidence="1">
    <location>
        <begin position="72"/>
        <end position="92"/>
    </location>
</feature>
<reference evidence="2 3" key="1">
    <citation type="submission" date="2018-03" db="EMBL/GenBank/DDBJ databases">
        <title>Genomic Encyclopedia of Archaeal and Bacterial Type Strains, Phase II (KMG-II): from individual species to whole genera.</title>
        <authorList>
            <person name="Goeker M."/>
        </authorList>
    </citation>
    <scope>NUCLEOTIDE SEQUENCE [LARGE SCALE GENOMIC DNA]</scope>
    <source>
        <strain evidence="2 3">DSM 45348</strain>
    </source>
</reference>
<evidence type="ECO:0000313" key="2">
    <source>
        <dbReference type="EMBL" id="PRY28306.1"/>
    </source>
</evidence>
<comment type="caution">
    <text evidence="2">The sequence shown here is derived from an EMBL/GenBank/DDBJ whole genome shotgun (WGS) entry which is preliminary data.</text>
</comment>
<dbReference type="OrthoDB" id="3295336at2"/>
<sequence>MSTAGAADPPGVLASLGTGLRLIAGWFSVVIGVLNLLAELDSPPEAGYLLFHGVLVAGGALLIGLPGWVRPTGCLAAAGAAVAGMVLAALPASRPACCLTSFAERHGYPFSVVARDAGRAWQVDGARLLADLLFWGYAGLFALMLVVLVRRAGKGGP</sequence>
<proteinExistence type="predicted"/>
<keyword evidence="1" id="KW-0812">Transmembrane</keyword>
<dbReference type="RefSeq" id="WP_106127758.1">
    <property type="nucleotide sequence ID" value="NZ_PVZG01000008.1"/>
</dbReference>
<evidence type="ECO:0000256" key="1">
    <source>
        <dbReference type="SAM" id="Phobius"/>
    </source>
</evidence>
<keyword evidence="3" id="KW-1185">Reference proteome</keyword>
<dbReference type="Proteomes" id="UP000239209">
    <property type="component" value="Unassembled WGS sequence"/>
</dbReference>
<organism evidence="2 3">
    <name type="scientific">Pseudosporangium ferrugineum</name>
    <dbReference type="NCBI Taxonomy" id="439699"/>
    <lineage>
        <taxon>Bacteria</taxon>
        <taxon>Bacillati</taxon>
        <taxon>Actinomycetota</taxon>
        <taxon>Actinomycetes</taxon>
        <taxon>Micromonosporales</taxon>
        <taxon>Micromonosporaceae</taxon>
        <taxon>Pseudosporangium</taxon>
    </lineage>
</organism>
<keyword evidence="1" id="KW-0472">Membrane</keyword>
<protein>
    <submittedName>
        <fullName evidence="2">Uncharacterized protein</fullName>
    </submittedName>
</protein>